<name>A0A371PF12_9BACL</name>
<dbReference type="InterPro" id="IPR001579">
    <property type="entry name" value="Glyco_hydro_18_chit_AS"/>
</dbReference>
<dbReference type="EC" id="3.2.1.14" evidence="2"/>
<reference evidence="10 11" key="1">
    <citation type="submission" date="2018-08" db="EMBL/GenBank/DDBJ databases">
        <title>Paenibacillus sp. M4BSY-1, whole genome shotgun sequence.</title>
        <authorList>
            <person name="Tuo L."/>
        </authorList>
    </citation>
    <scope>NUCLEOTIDE SEQUENCE [LARGE SCALE GENOMIC DNA]</scope>
    <source>
        <strain evidence="10 11">M4BSY-1</strain>
    </source>
</reference>
<feature type="transmembrane region" description="Helical" evidence="8">
    <location>
        <begin position="12"/>
        <end position="29"/>
    </location>
</feature>
<sequence length="385" mass="43527">MRANKAVKINAWTKLIVAVVFIGLAIYYVQGIGGEERRVNTVYIEAWRDPANVKLTEKGVDIAFVAFAKIAGTDLFFHEDEAANEQIKNNIKQLKASNPGTKLVLAVGGYGVDGFSDASMDGTRYLFTQSIIELVKELDLDGVDIDWEFPAHDGWGTVKASPKDTVNFTSLMRELREKLNLLPHKGDKRYILTFAAGSQDWYFDKVELKEVEKYVDYINVMTYDLTGRWSDKTGFNANLYTDSQEQSPLSIDRIITDYLKHGVDSKKLLLGIPAYSYGWSGVKKKDDGLFQTGKPIDIVKTDLSYKTIVADYLNKNGFQRYFDEEAKAAYLYDGDTFISYEDPEALKAKINYIKKKNLAGAMVWEYAQDAENGIIQYLTDNLNKD</sequence>
<comment type="caution">
    <text evidence="10">The sequence shown here is derived from an EMBL/GenBank/DDBJ whole genome shotgun (WGS) entry which is preliminary data.</text>
</comment>
<dbReference type="InterPro" id="IPR050314">
    <property type="entry name" value="Glycosyl_Hydrlase_18"/>
</dbReference>
<dbReference type="EMBL" id="QUBQ01000003">
    <property type="protein sequence ID" value="REK74502.1"/>
    <property type="molecule type" value="Genomic_DNA"/>
</dbReference>
<dbReference type="InterPro" id="IPR001223">
    <property type="entry name" value="Glyco_hydro18_cat"/>
</dbReference>
<accession>A0A371PF12</accession>
<dbReference type="SMART" id="SM00636">
    <property type="entry name" value="Glyco_18"/>
    <property type="match status" value="1"/>
</dbReference>
<keyword evidence="4" id="KW-0119">Carbohydrate metabolism</keyword>
<evidence type="ECO:0000256" key="5">
    <source>
        <dbReference type="ARBA" id="ARBA00023295"/>
    </source>
</evidence>
<evidence type="ECO:0000256" key="7">
    <source>
        <dbReference type="RuleBase" id="RU004453"/>
    </source>
</evidence>
<evidence type="ECO:0000256" key="2">
    <source>
        <dbReference type="ARBA" id="ARBA00012729"/>
    </source>
</evidence>
<dbReference type="GO" id="GO:0008843">
    <property type="term" value="F:endochitinase activity"/>
    <property type="evidence" value="ECO:0007669"/>
    <property type="project" value="UniProtKB-EC"/>
</dbReference>
<dbReference type="PANTHER" id="PTHR11177">
    <property type="entry name" value="CHITINASE"/>
    <property type="match status" value="1"/>
</dbReference>
<keyword evidence="4" id="KW-0146">Chitin degradation</keyword>
<dbReference type="PROSITE" id="PS51910">
    <property type="entry name" value="GH18_2"/>
    <property type="match status" value="1"/>
</dbReference>
<evidence type="ECO:0000256" key="4">
    <source>
        <dbReference type="ARBA" id="ARBA00023024"/>
    </source>
</evidence>
<evidence type="ECO:0000313" key="11">
    <source>
        <dbReference type="Proteomes" id="UP000261905"/>
    </source>
</evidence>
<dbReference type="SUPFAM" id="SSF54556">
    <property type="entry name" value="Chitinase insertion domain"/>
    <property type="match status" value="1"/>
</dbReference>
<keyword evidence="8" id="KW-0812">Transmembrane</keyword>
<dbReference type="Pfam" id="PF00704">
    <property type="entry name" value="Glyco_hydro_18"/>
    <property type="match status" value="1"/>
</dbReference>
<evidence type="ECO:0000259" key="9">
    <source>
        <dbReference type="PROSITE" id="PS51910"/>
    </source>
</evidence>
<keyword evidence="8" id="KW-1133">Transmembrane helix</keyword>
<dbReference type="SUPFAM" id="SSF51445">
    <property type="entry name" value="(Trans)glycosidases"/>
    <property type="match status" value="1"/>
</dbReference>
<dbReference type="PANTHER" id="PTHR11177:SF317">
    <property type="entry name" value="CHITINASE 12-RELATED"/>
    <property type="match status" value="1"/>
</dbReference>
<feature type="domain" description="GH18" evidence="9">
    <location>
        <begin position="38"/>
        <end position="385"/>
    </location>
</feature>
<dbReference type="GO" id="GO:0005975">
    <property type="term" value="P:carbohydrate metabolic process"/>
    <property type="evidence" value="ECO:0007669"/>
    <property type="project" value="InterPro"/>
</dbReference>
<dbReference type="OrthoDB" id="9775889at2"/>
<organism evidence="10 11">
    <name type="scientific">Paenibacillus paeoniae</name>
    <dbReference type="NCBI Taxonomy" id="2292705"/>
    <lineage>
        <taxon>Bacteria</taxon>
        <taxon>Bacillati</taxon>
        <taxon>Bacillota</taxon>
        <taxon>Bacilli</taxon>
        <taxon>Bacillales</taxon>
        <taxon>Paenibacillaceae</taxon>
        <taxon>Paenibacillus</taxon>
    </lineage>
</organism>
<dbReference type="AlphaFoldDB" id="A0A371PF12"/>
<evidence type="ECO:0000256" key="1">
    <source>
        <dbReference type="ARBA" id="ARBA00000822"/>
    </source>
</evidence>
<dbReference type="InterPro" id="IPR017853">
    <property type="entry name" value="GH"/>
</dbReference>
<dbReference type="Gene3D" id="3.10.50.10">
    <property type="match status" value="1"/>
</dbReference>
<dbReference type="InterPro" id="IPR029070">
    <property type="entry name" value="Chitinase_insertion_sf"/>
</dbReference>
<dbReference type="Proteomes" id="UP000261905">
    <property type="component" value="Unassembled WGS sequence"/>
</dbReference>
<evidence type="ECO:0000313" key="10">
    <source>
        <dbReference type="EMBL" id="REK74502.1"/>
    </source>
</evidence>
<gene>
    <name evidence="10" type="ORF">DX130_17945</name>
</gene>
<keyword evidence="3 6" id="KW-0378">Hydrolase</keyword>
<evidence type="ECO:0000256" key="8">
    <source>
        <dbReference type="SAM" id="Phobius"/>
    </source>
</evidence>
<dbReference type="PROSITE" id="PS01095">
    <property type="entry name" value="GH18_1"/>
    <property type="match status" value="1"/>
</dbReference>
<dbReference type="Gene3D" id="3.20.20.80">
    <property type="entry name" value="Glycosidases"/>
    <property type="match status" value="1"/>
</dbReference>
<dbReference type="InterPro" id="IPR011583">
    <property type="entry name" value="Chitinase_II/V-like_cat"/>
</dbReference>
<comment type="similarity">
    <text evidence="7">Belongs to the glycosyl hydrolase 18 family.</text>
</comment>
<protein>
    <recommendedName>
        <fullName evidence="2">chitinase</fullName>
        <ecNumber evidence="2">3.2.1.14</ecNumber>
    </recommendedName>
</protein>
<keyword evidence="8" id="KW-0472">Membrane</keyword>
<dbReference type="GO" id="GO:0008061">
    <property type="term" value="F:chitin binding"/>
    <property type="evidence" value="ECO:0007669"/>
    <property type="project" value="InterPro"/>
</dbReference>
<keyword evidence="5 6" id="KW-0326">Glycosidase</keyword>
<keyword evidence="11" id="KW-1185">Reference proteome</keyword>
<evidence type="ECO:0000256" key="3">
    <source>
        <dbReference type="ARBA" id="ARBA00022801"/>
    </source>
</evidence>
<proteinExistence type="inferred from homology"/>
<comment type="catalytic activity">
    <reaction evidence="1">
        <text>Random endo-hydrolysis of N-acetyl-beta-D-glucosaminide (1-&gt;4)-beta-linkages in chitin and chitodextrins.</text>
        <dbReference type="EC" id="3.2.1.14"/>
    </reaction>
</comment>
<evidence type="ECO:0000256" key="6">
    <source>
        <dbReference type="RuleBase" id="RU000489"/>
    </source>
</evidence>
<dbReference type="GO" id="GO:0006032">
    <property type="term" value="P:chitin catabolic process"/>
    <property type="evidence" value="ECO:0007669"/>
    <property type="project" value="UniProtKB-KW"/>
</dbReference>
<keyword evidence="4" id="KW-0624">Polysaccharide degradation</keyword>